<proteinExistence type="predicted"/>
<reference evidence="3" key="1">
    <citation type="journal article" date="2019" name="Int. J. Syst. Evol. Microbiol.">
        <title>The Global Catalogue of Microorganisms (GCM) 10K type strain sequencing project: providing services to taxonomists for standard genome sequencing and annotation.</title>
        <authorList>
            <consortium name="The Broad Institute Genomics Platform"/>
            <consortium name="The Broad Institute Genome Sequencing Center for Infectious Disease"/>
            <person name="Wu L."/>
            <person name="Ma J."/>
        </authorList>
    </citation>
    <scope>NUCLEOTIDE SEQUENCE [LARGE SCALE GENOMIC DNA]</scope>
    <source>
        <strain evidence="3">CGMCC 4.1621</strain>
    </source>
</reference>
<dbReference type="RefSeq" id="WP_204707185.1">
    <property type="nucleotide sequence ID" value="NZ_JBHSZV010000014.1"/>
</dbReference>
<organism evidence="2 3">
    <name type="scientific">Halobacillus seohaensis</name>
    <dbReference type="NCBI Taxonomy" id="447421"/>
    <lineage>
        <taxon>Bacteria</taxon>
        <taxon>Bacillati</taxon>
        <taxon>Bacillota</taxon>
        <taxon>Bacilli</taxon>
        <taxon>Bacillales</taxon>
        <taxon>Bacillaceae</taxon>
        <taxon>Halobacillus</taxon>
    </lineage>
</organism>
<dbReference type="EMBL" id="JBHSZV010000014">
    <property type="protein sequence ID" value="MFC7061646.1"/>
    <property type="molecule type" value="Genomic_DNA"/>
</dbReference>
<evidence type="ECO:0000313" key="2">
    <source>
        <dbReference type="EMBL" id="MFC7061646.1"/>
    </source>
</evidence>
<evidence type="ECO:0008006" key="4">
    <source>
        <dbReference type="Google" id="ProtNLM"/>
    </source>
</evidence>
<keyword evidence="3" id="KW-1185">Reference proteome</keyword>
<protein>
    <recommendedName>
        <fullName evidence="4">Type IV pilus assembly protein PilN</fullName>
    </recommendedName>
</protein>
<keyword evidence="1" id="KW-1133">Transmembrane helix</keyword>
<dbReference type="Proteomes" id="UP001596410">
    <property type="component" value="Unassembled WGS sequence"/>
</dbReference>
<evidence type="ECO:0000313" key="3">
    <source>
        <dbReference type="Proteomes" id="UP001596410"/>
    </source>
</evidence>
<comment type="caution">
    <text evidence="2">The sequence shown here is derived from an EMBL/GenBank/DDBJ whole genome shotgun (WGS) entry which is preliminary data.</text>
</comment>
<sequence length="194" mass="22786">MIVDINLIEEKEKRNLTPWLIVGVTLLIALILLFFFWFESRQISSEQKLTQEQIKEIREEQAVTEGNHITESEGKVKELREARNSVEDTLFPTIPILERMIVLLPERGYIENYSYQVNQTIEIEVRFDSLQKTATYTDALLAEEFIEDVELRDVFTESPEEGLNQFEFRPRYLASFSVVVNRQYSPEEEGDKDD</sequence>
<gene>
    <name evidence="2" type="ORF">ACFQIC_07210</name>
</gene>
<accession>A0ABW2EL79</accession>
<evidence type="ECO:0000256" key="1">
    <source>
        <dbReference type="SAM" id="Phobius"/>
    </source>
</evidence>
<feature type="transmembrane region" description="Helical" evidence="1">
    <location>
        <begin position="16"/>
        <end position="38"/>
    </location>
</feature>
<keyword evidence="1" id="KW-0472">Membrane</keyword>
<name>A0ABW2EL79_9BACI</name>
<keyword evidence="1" id="KW-0812">Transmembrane</keyword>